<dbReference type="PANTHER" id="PTHR23028:SF131">
    <property type="entry name" value="BLR2367 PROTEIN"/>
    <property type="match status" value="1"/>
</dbReference>
<keyword evidence="3" id="KW-0012">Acyltransferase</keyword>
<keyword evidence="1" id="KW-0472">Membrane</keyword>
<protein>
    <submittedName>
        <fullName evidence="3">Acyltransferase</fullName>
    </submittedName>
</protein>
<keyword evidence="3" id="KW-0808">Transferase</keyword>
<dbReference type="InterPro" id="IPR050879">
    <property type="entry name" value="Acyltransferase_3"/>
</dbReference>
<feature type="transmembrane region" description="Helical" evidence="1">
    <location>
        <begin position="38"/>
        <end position="57"/>
    </location>
</feature>
<sequence length="329" mass="35880">MAFRGDSVQNHFHSVQALRGIAATLVAIFHFFPTQFVVGAAGVDLFFVISGFIMGTIGVNDRPLRFLSKRAIRIAPLYWLFTFAMCAGAIAGVYSNFTFDAVRLIKSLLFIPYWDETGHTWPLMVVGWTLNLEVFFYIVFAIGISFGRPILFTAATLLAMVFLGYGFETSNAAFTLWTSNLLLEFVAGLLLSRFSLGEKFAVPAVVIGVAALITTNVFSLFDPSYRILVWGVPAVLIVAGCLAIERMGNWSSPVLKPVQKVGDASYSLYLSHAFFAAAVHKFFGTAFLPSALGVAAAIVGAVAIFHLVEKPLIKFLKRPSIKLPTPSQA</sequence>
<keyword evidence="1" id="KW-0812">Transmembrane</keyword>
<reference evidence="3 4" key="1">
    <citation type="submission" date="2019-04" db="EMBL/GenBank/DDBJ databases">
        <title>Complete genome sequence of Agrobacterium larrymoorei CFBP5473.</title>
        <authorList>
            <person name="Haryono M."/>
            <person name="Chou L."/>
            <person name="Lin Y.-C."/>
            <person name="Lai E.-M."/>
            <person name="Kuo C.-H."/>
        </authorList>
    </citation>
    <scope>NUCLEOTIDE SEQUENCE [LARGE SCALE GENOMIC DNA]</scope>
    <source>
        <strain evidence="3 4">CFBP5473</strain>
    </source>
</reference>
<evidence type="ECO:0000256" key="1">
    <source>
        <dbReference type="SAM" id="Phobius"/>
    </source>
</evidence>
<dbReference type="Proteomes" id="UP000298545">
    <property type="component" value="Chromosome circular"/>
</dbReference>
<name>A0A4D7DKK4_9HYPH</name>
<feature type="transmembrane region" description="Helical" evidence="1">
    <location>
        <begin position="289"/>
        <end position="308"/>
    </location>
</feature>
<dbReference type="PANTHER" id="PTHR23028">
    <property type="entry name" value="ACETYLTRANSFERASE"/>
    <property type="match status" value="1"/>
</dbReference>
<dbReference type="GO" id="GO:0016020">
    <property type="term" value="C:membrane"/>
    <property type="evidence" value="ECO:0007669"/>
    <property type="project" value="TreeGrafter"/>
</dbReference>
<dbReference type="STRING" id="1367849.GCA_000518585_04739"/>
<dbReference type="InterPro" id="IPR002656">
    <property type="entry name" value="Acyl_transf_3_dom"/>
</dbReference>
<feature type="transmembrane region" description="Helical" evidence="1">
    <location>
        <begin position="200"/>
        <end position="221"/>
    </location>
</feature>
<dbReference type="GO" id="GO:0000271">
    <property type="term" value="P:polysaccharide biosynthetic process"/>
    <property type="evidence" value="ECO:0007669"/>
    <property type="project" value="TreeGrafter"/>
</dbReference>
<feature type="domain" description="Acyltransferase 3" evidence="2">
    <location>
        <begin position="13"/>
        <end position="304"/>
    </location>
</feature>
<dbReference type="OrthoDB" id="9767863at2"/>
<evidence type="ECO:0000313" key="4">
    <source>
        <dbReference type="Proteomes" id="UP000298545"/>
    </source>
</evidence>
<dbReference type="Pfam" id="PF01757">
    <property type="entry name" value="Acyl_transf_3"/>
    <property type="match status" value="1"/>
</dbReference>
<evidence type="ECO:0000313" key="3">
    <source>
        <dbReference type="EMBL" id="QCI98113.1"/>
    </source>
</evidence>
<gene>
    <name evidence="3" type="ORF">CFBP5473_09465</name>
</gene>
<organism evidence="3 4">
    <name type="scientific">Agrobacterium larrymoorei</name>
    <dbReference type="NCBI Taxonomy" id="160699"/>
    <lineage>
        <taxon>Bacteria</taxon>
        <taxon>Pseudomonadati</taxon>
        <taxon>Pseudomonadota</taxon>
        <taxon>Alphaproteobacteria</taxon>
        <taxon>Hyphomicrobiales</taxon>
        <taxon>Rhizobiaceae</taxon>
        <taxon>Rhizobium/Agrobacterium group</taxon>
        <taxon>Agrobacterium</taxon>
    </lineage>
</organism>
<dbReference type="GO" id="GO:0016747">
    <property type="term" value="F:acyltransferase activity, transferring groups other than amino-acyl groups"/>
    <property type="evidence" value="ECO:0007669"/>
    <property type="project" value="InterPro"/>
</dbReference>
<dbReference type="AlphaFoldDB" id="A0A4D7DKK4"/>
<keyword evidence="1" id="KW-1133">Transmembrane helix</keyword>
<dbReference type="EMBL" id="CP039691">
    <property type="protein sequence ID" value="QCI98113.1"/>
    <property type="molecule type" value="Genomic_DNA"/>
</dbReference>
<proteinExistence type="predicted"/>
<feature type="transmembrane region" description="Helical" evidence="1">
    <location>
        <begin position="12"/>
        <end position="32"/>
    </location>
</feature>
<accession>A0A4D7DKK4</accession>
<feature type="transmembrane region" description="Helical" evidence="1">
    <location>
        <begin position="173"/>
        <end position="191"/>
    </location>
</feature>
<feature type="transmembrane region" description="Helical" evidence="1">
    <location>
        <begin position="77"/>
        <end position="99"/>
    </location>
</feature>
<feature type="transmembrane region" description="Helical" evidence="1">
    <location>
        <begin position="227"/>
        <end position="245"/>
    </location>
</feature>
<feature type="transmembrane region" description="Helical" evidence="1">
    <location>
        <begin position="149"/>
        <end position="167"/>
    </location>
</feature>
<evidence type="ECO:0000259" key="2">
    <source>
        <dbReference type="Pfam" id="PF01757"/>
    </source>
</evidence>
<feature type="transmembrane region" description="Helical" evidence="1">
    <location>
        <begin position="119"/>
        <end position="142"/>
    </location>
</feature>
<dbReference type="KEGG" id="alf:CFBP5473_09465"/>